<sequence length="148" mass="16911">MKRGQNFHRSTGKRCHENWPIFPQTSPLLLDSVILPIFHRSTVIVYCQTPDLHRPLSLSTTLDVAHYLGENGDRRWVTTKALHLHSNYSPPTLSPELPIKACSVLKGFEPRPMTFLMDAIEKAEILEIEPVKTHINDSALYPLKMIRS</sequence>
<dbReference type="Gramene" id="OE9A066108T1">
    <property type="protein sequence ID" value="OE9A066108C1"/>
    <property type="gene ID" value="OE9A066108"/>
</dbReference>
<protein>
    <submittedName>
        <fullName evidence="1">Uncharacterized protein</fullName>
    </submittedName>
</protein>
<evidence type="ECO:0000313" key="2">
    <source>
        <dbReference type="Proteomes" id="UP000594638"/>
    </source>
</evidence>
<dbReference type="AlphaFoldDB" id="A0A8S0Q2W3"/>
<gene>
    <name evidence="1" type="ORF">OLEA9_A066108</name>
</gene>
<comment type="caution">
    <text evidence="1">The sequence shown here is derived from an EMBL/GenBank/DDBJ whole genome shotgun (WGS) entry which is preliminary data.</text>
</comment>
<accession>A0A8S0Q2W3</accession>
<dbReference type="EMBL" id="CACTIH010000515">
    <property type="protein sequence ID" value="CAA2961231.1"/>
    <property type="molecule type" value="Genomic_DNA"/>
</dbReference>
<organism evidence="1 2">
    <name type="scientific">Olea europaea subsp. europaea</name>
    <dbReference type="NCBI Taxonomy" id="158383"/>
    <lineage>
        <taxon>Eukaryota</taxon>
        <taxon>Viridiplantae</taxon>
        <taxon>Streptophyta</taxon>
        <taxon>Embryophyta</taxon>
        <taxon>Tracheophyta</taxon>
        <taxon>Spermatophyta</taxon>
        <taxon>Magnoliopsida</taxon>
        <taxon>eudicotyledons</taxon>
        <taxon>Gunneridae</taxon>
        <taxon>Pentapetalae</taxon>
        <taxon>asterids</taxon>
        <taxon>lamiids</taxon>
        <taxon>Lamiales</taxon>
        <taxon>Oleaceae</taxon>
        <taxon>Oleeae</taxon>
        <taxon>Olea</taxon>
    </lineage>
</organism>
<proteinExistence type="predicted"/>
<keyword evidence="2" id="KW-1185">Reference proteome</keyword>
<reference evidence="1 2" key="1">
    <citation type="submission" date="2019-12" db="EMBL/GenBank/DDBJ databases">
        <authorList>
            <person name="Alioto T."/>
            <person name="Alioto T."/>
            <person name="Gomez Garrido J."/>
        </authorList>
    </citation>
    <scope>NUCLEOTIDE SEQUENCE [LARGE SCALE GENOMIC DNA]</scope>
</reference>
<evidence type="ECO:0000313" key="1">
    <source>
        <dbReference type="EMBL" id="CAA2961231.1"/>
    </source>
</evidence>
<dbReference type="Proteomes" id="UP000594638">
    <property type="component" value="Unassembled WGS sequence"/>
</dbReference>
<name>A0A8S0Q2W3_OLEEU</name>